<dbReference type="EMBL" id="CP000393">
    <property type="protein sequence ID" value="ABG49854.1"/>
    <property type="molecule type" value="Genomic_DNA"/>
</dbReference>
<keyword evidence="2" id="KW-0732">Signal</keyword>
<sequence>MKSSIISRFVVVSGLVVCSALGLATVARAGEGGTAGSAAFTVDSDGKVTGVAVSAAVGKENASSAAFNYEAGSGVQNSAWSLGTAGTQEFTAVGDANGFNATSTEDSARGTDMTNTFSADPFSVNLGTTDGNSLVD</sequence>
<reference evidence="3" key="1">
    <citation type="submission" date="2006-06" db="EMBL/GenBank/DDBJ databases">
        <title>Complete sequence of Trichodesmium erythraeum IMS101.</title>
        <authorList>
            <consortium name="US DOE Joint Genome Institute"/>
            <person name="Copeland A."/>
            <person name="Lucas S."/>
            <person name="Lapidus A."/>
            <person name="Barry K."/>
            <person name="Detter J.C."/>
            <person name="Glavina del Rio T."/>
            <person name="Hammon N."/>
            <person name="Israni S."/>
            <person name="Dalin E."/>
            <person name="Tice H."/>
            <person name="Pitluck S."/>
            <person name="Kiss H."/>
            <person name="Munk A.C."/>
            <person name="Brettin T."/>
            <person name="Bruce D."/>
            <person name="Han C."/>
            <person name="Tapia R."/>
            <person name="Gilna P."/>
            <person name="Schmutz J."/>
            <person name="Larimer F."/>
            <person name="Land M."/>
            <person name="Hauser L."/>
            <person name="Kyrpides N."/>
            <person name="Kim E."/>
            <person name="Richardson P."/>
        </authorList>
    </citation>
    <scope>NUCLEOTIDE SEQUENCE [LARGE SCALE GENOMIC DNA]</scope>
    <source>
        <strain evidence="3">IMS101</strain>
    </source>
</reference>
<name>Q119H0_TRIEI</name>
<dbReference type="KEGG" id="ter:Tery_0386"/>
<dbReference type="eggNOG" id="ENOG5032VG1">
    <property type="taxonomic scope" value="Bacteria"/>
</dbReference>
<feature type="chain" id="PRO_5004179962" evidence="2">
    <location>
        <begin position="30"/>
        <end position="136"/>
    </location>
</feature>
<dbReference type="HOGENOM" id="CLU_155305_0_0_3"/>
<organism evidence="3">
    <name type="scientific">Trichodesmium erythraeum (strain IMS101)</name>
    <dbReference type="NCBI Taxonomy" id="203124"/>
    <lineage>
        <taxon>Bacteria</taxon>
        <taxon>Bacillati</taxon>
        <taxon>Cyanobacteriota</taxon>
        <taxon>Cyanophyceae</taxon>
        <taxon>Oscillatoriophycideae</taxon>
        <taxon>Oscillatoriales</taxon>
        <taxon>Microcoleaceae</taxon>
        <taxon>Trichodesmium</taxon>
    </lineage>
</organism>
<gene>
    <name evidence="3" type="ordered locus">Tery_0386</name>
</gene>
<dbReference type="RefSeq" id="WP_011610250.1">
    <property type="nucleotide sequence ID" value="NC_008312.1"/>
</dbReference>
<evidence type="ECO:0000256" key="2">
    <source>
        <dbReference type="SAM" id="SignalP"/>
    </source>
</evidence>
<feature type="region of interest" description="Disordered" evidence="1">
    <location>
        <begin position="96"/>
        <end position="122"/>
    </location>
</feature>
<protein>
    <submittedName>
        <fullName evidence="3">Uncharacterized protein</fullName>
    </submittedName>
</protein>
<dbReference type="AlphaFoldDB" id="Q119H0"/>
<evidence type="ECO:0000313" key="3">
    <source>
        <dbReference type="EMBL" id="ABG49854.1"/>
    </source>
</evidence>
<evidence type="ECO:0000256" key="1">
    <source>
        <dbReference type="SAM" id="MobiDB-lite"/>
    </source>
</evidence>
<feature type="signal peptide" evidence="2">
    <location>
        <begin position="1"/>
        <end position="29"/>
    </location>
</feature>
<proteinExistence type="predicted"/>
<accession>Q119H0</accession>